<feature type="signal peptide" evidence="2">
    <location>
        <begin position="1"/>
        <end position="28"/>
    </location>
</feature>
<evidence type="ECO:0000313" key="4">
    <source>
        <dbReference type="Proteomes" id="UP001302321"/>
    </source>
</evidence>
<dbReference type="AlphaFoldDB" id="A0AAN6W1I5"/>
<evidence type="ECO:0000256" key="2">
    <source>
        <dbReference type="SAM" id="SignalP"/>
    </source>
</evidence>
<evidence type="ECO:0000256" key="1">
    <source>
        <dbReference type="SAM" id="Phobius"/>
    </source>
</evidence>
<keyword evidence="1" id="KW-1133">Transmembrane helix</keyword>
<sequence>MCSAISPSTLFSLIFVFALSSCCHRCCCCCCYSLLGLCCYILKICFVALFFFFDIPSCLHYGWAAFGGRARGYSMVSSLGHLDFSRLGILVTAVREQREEGGGILHLCFFTSSDYHNPILLFLILVSKVSIYLDWDNGDWFYLGTRG</sequence>
<keyword evidence="2" id="KW-0732">Signal</keyword>
<comment type="caution">
    <text evidence="3">The sequence shown here is derived from an EMBL/GenBank/DDBJ whole genome shotgun (WGS) entry which is preliminary data.</text>
</comment>
<accession>A0AAN6W1I5</accession>
<evidence type="ECO:0008006" key="5">
    <source>
        <dbReference type="Google" id="ProtNLM"/>
    </source>
</evidence>
<keyword evidence="1" id="KW-0472">Membrane</keyword>
<keyword evidence="1" id="KW-0812">Transmembrane</keyword>
<dbReference type="Proteomes" id="UP001302321">
    <property type="component" value="Unassembled WGS sequence"/>
</dbReference>
<evidence type="ECO:0000313" key="3">
    <source>
        <dbReference type="EMBL" id="KAK4173688.1"/>
    </source>
</evidence>
<dbReference type="EMBL" id="MU866326">
    <property type="protein sequence ID" value="KAK4173688.1"/>
    <property type="molecule type" value="Genomic_DNA"/>
</dbReference>
<feature type="transmembrane region" description="Helical" evidence="1">
    <location>
        <begin position="33"/>
        <end position="53"/>
    </location>
</feature>
<keyword evidence="4" id="KW-1185">Reference proteome</keyword>
<reference evidence="3" key="1">
    <citation type="journal article" date="2023" name="Mol. Phylogenet. Evol.">
        <title>Genome-scale phylogeny and comparative genomics of the fungal order Sordariales.</title>
        <authorList>
            <person name="Hensen N."/>
            <person name="Bonometti L."/>
            <person name="Westerberg I."/>
            <person name="Brannstrom I.O."/>
            <person name="Guillou S."/>
            <person name="Cros-Aarteil S."/>
            <person name="Calhoun S."/>
            <person name="Haridas S."/>
            <person name="Kuo A."/>
            <person name="Mondo S."/>
            <person name="Pangilinan J."/>
            <person name="Riley R."/>
            <person name="LaButti K."/>
            <person name="Andreopoulos B."/>
            <person name="Lipzen A."/>
            <person name="Chen C."/>
            <person name="Yan M."/>
            <person name="Daum C."/>
            <person name="Ng V."/>
            <person name="Clum A."/>
            <person name="Steindorff A."/>
            <person name="Ohm R.A."/>
            <person name="Martin F."/>
            <person name="Silar P."/>
            <person name="Natvig D.O."/>
            <person name="Lalanne C."/>
            <person name="Gautier V."/>
            <person name="Ament-Velasquez S.L."/>
            <person name="Kruys A."/>
            <person name="Hutchinson M.I."/>
            <person name="Powell A.J."/>
            <person name="Barry K."/>
            <person name="Miller A.N."/>
            <person name="Grigoriev I.V."/>
            <person name="Debuchy R."/>
            <person name="Gladieux P."/>
            <person name="Hiltunen Thoren M."/>
            <person name="Johannesson H."/>
        </authorList>
    </citation>
    <scope>NUCLEOTIDE SEQUENCE</scope>
    <source>
        <strain evidence="3">CBS 892.96</strain>
    </source>
</reference>
<protein>
    <recommendedName>
        <fullName evidence="5">Secreted protein</fullName>
    </recommendedName>
</protein>
<organism evidence="3 4">
    <name type="scientific">Triangularia setosa</name>
    <dbReference type="NCBI Taxonomy" id="2587417"/>
    <lineage>
        <taxon>Eukaryota</taxon>
        <taxon>Fungi</taxon>
        <taxon>Dikarya</taxon>
        <taxon>Ascomycota</taxon>
        <taxon>Pezizomycotina</taxon>
        <taxon>Sordariomycetes</taxon>
        <taxon>Sordariomycetidae</taxon>
        <taxon>Sordariales</taxon>
        <taxon>Podosporaceae</taxon>
        <taxon>Triangularia</taxon>
    </lineage>
</organism>
<reference evidence="3" key="2">
    <citation type="submission" date="2023-05" db="EMBL/GenBank/DDBJ databases">
        <authorList>
            <consortium name="Lawrence Berkeley National Laboratory"/>
            <person name="Steindorff A."/>
            <person name="Hensen N."/>
            <person name="Bonometti L."/>
            <person name="Westerberg I."/>
            <person name="Brannstrom I.O."/>
            <person name="Guillou S."/>
            <person name="Cros-Aarteil S."/>
            <person name="Calhoun S."/>
            <person name="Haridas S."/>
            <person name="Kuo A."/>
            <person name="Mondo S."/>
            <person name="Pangilinan J."/>
            <person name="Riley R."/>
            <person name="Labutti K."/>
            <person name="Andreopoulos B."/>
            <person name="Lipzen A."/>
            <person name="Chen C."/>
            <person name="Yanf M."/>
            <person name="Daum C."/>
            <person name="Ng V."/>
            <person name="Clum A."/>
            <person name="Ohm R."/>
            <person name="Martin F."/>
            <person name="Silar P."/>
            <person name="Natvig D."/>
            <person name="Lalanne C."/>
            <person name="Gautier V."/>
            <person name="Ament-Velasquez S.L."/>
            <person name="Kruys A."/>
            <person name="Hutchinson M.I."/>
            <person name="Powell A.J."/>
            <person name="Barry K."/>
            <person name="Miller A.N."/>
            <person name="Grigoriev I.V."/>
            <person name="Debuchy R."/>
            <person name="Gladieux P."/>
            <person name="Thoren M.H."/>
            <person name="Johannesson H."/>
        </authorList>
    </citation>
    <scope>NUCLEOTIDE SEQUENCE</scope>
    <source>
        <strain evidence="3">CBS 892.96</strain>
    </source>
</reference>
<proteinExistence type="predicted"/>
<feature type="chain" id="PRO_5042829975" description="Secreted protein" evidence="2">
    <location>
        <begin position="29"/>
        <end position="147"/>
    </location>
</feature>
<gene>
    <name evidence="3" type="ORF">QBC36DRAFT_53131</name>
</gene>
<name>A0AAN6W1I5_9PEZI</name>